<evidence type="ECO:0008006" key="3">
    <source>
        <dbReference type="Google" id="ProtNLM"/>
    </source>
</evidence>
<evidence type="ECO:0000313" key="2">
    <source>
        <dbReference type="Proteomes" id="UP000230560"/>
    </source>
</evidence>
<organism evidence="1 2">
    <name type="scientific">Xanthomonas citri pv. phaseoli var. fuscans</name>
    <dbReference type="NCBI Taxonomy" id="473423"/>
    <lineage>
        <taxon>Bacteria</taxon>
        <taxon>Pseudomonadati</taxon>
        <taxon>Pseudomonadota</taxon>
        <taxon>Gammaproteobacteria</taxon>
        <taxon>Lysobacterales</taxon>
        <taxon>Lysobacteraceae</taxon>
        <taxon>Xanthomonas</taxon>
    </lineage>
</organism>
<reference evidence="1 2" key="1">
    <citation type="journal article" date="2017" name="BMC Genomics">
        <title>Xanthomonas adaptation to common bean is associated with horizontal transfers of genes encoding TAL effectors.</title>
        <authorList>
            <person name="Ruh M."/>
            <person name="Briand M."/>
            <person name="Bonneau S."/>
            <person name="Jacques M.A."/>
            <person name="Chen N.W.G."/>
        </authorList>
    </citation>
    <scope>NUCLEOTIDE SEQUENCE [LARGE SCALE GENOMIC DNA]</scope>
    <source>
        <strain evidence="1 2">CFBP6991</strain>
    </source>
</reference>
<dbReference type="EMBL" id="CP021015">
    <property type="protein sequence ID" value="ATS82665.1"/>
    <property type="molecule type" value="Genomic_DNA"/>
</dbReference>
<accession>A0AB33F2G1</accession>
<evidence type="ECO:0000313" key="1">
    <source>
        <dbReference type="EMBL" id="ATS82665.1"/>
    </source>
</evidence>
<sequence length="101" mass="11612">MFRADSKLACCWLLFTRRLQLWIATPLGREVAQVRSPGPLHNRWCCDPELKPPGFSTTSADPRHSLRPLIYYSRSGLLFRFSLSHSDHNAGCPFGFDLAYW</sequence>
<dbReference type="AlphaFoldDB" id="A0AB33F2G1"/>
<protein>
    <recommendedName>
        <fullName evidence="3">Secreted protein</fullName>
    </recommendedName>
</protein>
<name>A0AB33F2G1_XANCI</name>
<dbReference type="Proteomes" id="UP000230560">
    <property type="component" value="Chromosome"/>
</dbReference>
<gene>
    <name evidence="1" type="ORF">XcfCFBP6991P_00730</name>
</gene>
<proteinExistence type="predicted"/>